<accession>A0AAD5V1T0</accession>
<sequence>MKNSCESAVGLALISPNTPQVHEERSTLGCSEVKVAIGDNSAAASCTHEVDEVAEEDAPVVDEAPTVLGEAVVVQALSAREYDDCVRSTMVVRTSGYDVVAPVLDDEIEITSSIAEQDESNEGEQSGK</sequence>
<proteinExistence type="predicted"/>
<keyword evidence="2" id="KW-1185">Reference proteome</keyword>
<gene>
    <name evidence="1" type="ORF">NLI96_g6044</name>
</gene>
<evidence type="ECO:0000313" key="1">
    <source>
        <dbReference type="EMBL" id="KAJ3483840.1"/>
    </source>
</evidence>
<dbReference type="AlphaFoldDB" id="A0AAD5V1T0"/>
<protein>
    <submittedName>
        <fullName evidence="1">Uncharacterized protein</fullName>
    </submittedName>
</protein>
<comment type="caution">
    <text evidence="1">The sequence shown here is derived from an EMBL/GenBank/DDBJ whole genome shotgun (WGS) entry which is preliminary data.</text>
</comment>
<organism evidence="1 2">
    <name type="scientific">Meripilus lineatus</name>
    <dbReference type="NCBI Taxonomy" id="2056292"/>
    <lineage>
        <taxon>Eukaryota</taxon>
        <taxon>Fungi</taxon>
        <taxon>Dikarya</taxon>
        <taxon>Basidiomycota</taxon>
        <taxon>Agaricomycotina</taxon>
        <taxon>Agaricomycetes</taxon>
        <taxon>Polyporales</taxon>
        <taxon>Meripilaceae</taxon>
        <taxon>Meripilus</taxon>
    </lineage>
</organism>
<dbReference type="EMBL" id="JANAWD010000212">
    <property type="protein sequence ID" value="KAJ3483840.1"/>
    <property type="molecule type" value="Genomic_DNA"/>
</dbReference>
<reference evidence="1" key="1">
    <citation type="submission" date="2022-07" db="EMBL/GenBank/DDBJ databases">
        <title>Genome Sequence of Physisporinus lineatus.</title>
        <authorList>
            <person name="Buettner E."/>
        </authorList>
    </citation>
    <scope>NUCLEOTIDE SEQUENCE</scope>
    <source>
        <strain evidence="1">VT162</strain>
    </source>
</reference>
<evidence type="ECO:0000313" key="2">
    <source>
        <dbReference type="Proteomes" id="UP001212997"/>
    </source>
</evidence>
<dbReference type="Proteomes" id="UP001212997">
    <property type="component" value="Unassembled WGS sequence"/>
</dbReference>
<name>A0AAD5V1T0_9APHY</name>